<dbReference type="PIRSF" id="PIRSF016516">
    <property type="entry name" value="Allantoicase"/>
    <property type="match status" value="1"/>
</dbReference>
<dbReference type="UniPathway" id="UPA00395">
    <property type="reaction ID" value="UER00654"/>
</dbReference>
<comment type="caution">
    <text evidence="7">The sequence shown here is derived from an EMBL/GenBank/DDBJ whole genome shotgun (WGS) entry which is preliminary data.</text>
</comment>
<keyword evidence="8" id="KW-1185">Reference proteome</keyword>
<comment type="similarity">
    <text evidence="1 4">Belongs to the allantoicase family.</text>
</comment>
<sequence>MTVHVAKTVALPTHLQALTNLADARIGATIVSCSDEFFAEAARMLQSTPAQFIEGKYDDNGKWMDGWETRRKRESGYDWCIVRLGVTGLVSGFDIDTSFFTGNYPASASIEGCYAPDNQLEGITWTALLENSVLSPDQHHFFDCAAQKITHIRINIFPDGGIARLRVYGRVLLENVDTTQQMDLIGLKNGGRIVAFSDAHFGHPNNLLSPDRGINMGDGWETKRRRAPGFDWCIIALGQTGQIEKIDVDTAYFKGNFPAFCSIQAAYIEDATDAQLIPQSMFWPFLLEQQPLSMDNIHEYVAEVLQHQKVNYIRVNMIPDGGISRIRLWGKAALVAK</sequence>
<evidence type="ECO:0000313" key="9">
    <source>
        <dbReference type="Proteomes" id="UP000233553"/>
    </source>
</evidence>
<organism evidence="7 9">
    <name type="scientific">Acinetobacter proteolyticus</name>
    <dbReference type="NCBI Taxonomy" id="1776741"/>
    <lineage>
        <taxon>Bacteria</taxon>
        <taxon>Pseudomonadati</taxon>
        <taxon>Pseudomonadota</taxon>
        <taxon>Gammaproteobacteria</taxon>
        <taxon>Moraxellales</taxon>
        <taxon>Moraxellaceae</taxon>
        <taxon>Acinetobacter</taxon>
    </lineage>
</organism>
<gene>
    <name evidence="4 7" type="primary">alc</name>
    <name evidence="7" type="ORF">CW311_09750</name>
    <name evidence="6" type="ORF">F993_01959</name>
</gene>
<evidence type="ECO:0000259" key="5">
    <source>
        <dbReference type="Pfam" id="PF03561"/>
    </source>
</evidence>
<evidence type="ECO:0000256" key="2">
    <source>
        <dbReference type="ARBA" id="ARBA00022631"/>
    </source>
</evidence>
<evidence type="ECO:0000313" key="7">
    <source>
        <dbReference type="EMBL" id="PKF34115.1"/>
    </source>
</evidence>
<dbReference type="Proteomes" id="UP000013034">
    <property type="component" value="Unassembled WGS sequence"/>
</dbReference>
<dbReference type="EMBL" id="PISJ01000012">
    <property type="protein sequence ID" value="PKF34115.1"/>
    <property type="molecule type" value="Genomic_DNA"/>
</dbReference>
<dbReference type="RefSeq" id="WP_004654251.1">
    <property type="nucleotide sequence ID" value="NZ_JBCNKA010000018.1"/>
</dbReference>
<evidence type="ECO:0000256" key="1">
    <source>
        <dbReference type="ARBA" id="ARBA00009242"/>
    </source>
</evidence>
<dbReference type="AlphaFoldDB" id="A0A2N0WGB0"/>
<evidence type="ECO:0000256" key="3">
    <source>
        <dbReference type="ARBA" id="ARBA00022801"/>
    </source>
</evidence>
<dbReference type="SUPFAM" id="SSF49785">
    <property type="entry name" value="Galactose-binding domain-like"/>
    <property type="match status" value="2"/>
</dbReference>
<proteinExistence type="inferred from homology"/>
<keyword evidence="2 4" id="KW-0659">Purine metabolism</keyword>
<comment type="catalytic activity">
    <reaction evidence="4">
        <text>allantoate + H2O = (S)-ureidoglycolate + urea</text>
        <dbReference type="Rhea" id="RHEA:11016"/>
        <dbReference type="ChEBI" id="CHEBI:15377"/>
        <dbReference type="ChEBI" id="CHEBI:16199"/>
        <dbReference type="ChEBI" id="CHEBI:17536"/>
        <dbReference type="ChEBI" id="CHEBI:57296"/>
        <dbReference type="EC" id="3.5.3.4"/>
    </reaction>
</comment>
<dbReference type="InterPro" id="IPR015908">
    <property type="entry name" value="Allantoicase_dom"/>
</dbReference>
<dbReference type="NCBIfam" id="TIGR02961">
    <property type="entry name" value="allantoicase"/>
    <property type="match status" value="1"/>
</dbReference>
<dbReference type="InterPro" id="IPR005164">
    <property type="entry name" value="Allantoicase"/>
</dbReference>
<reference evidence="7 9" key="2">
    <citation type="submission" date="2017-12" db="EMBL/GenBank/DDBJ databases">
        <title>Draft Genome sequences of multiple microbial strains isolated from spacecraft associated surfaces.</title>
        <authorList>
            <person name="Seuylemezian A."/>
            <person name="Vaishampayan P."/>
            <person name="Venkateswaran K."/>
        </authorList>
    </citation>
    <scope>NUCLEOTIDE SEQUENCE [LARGE SCALE GENOMIC DNA]</scope>
    <source>
        <strain evidence="7 9">2P01AA</strain>
    </source>
</reference>
<feature type="domain" description="Allantoicase" evidence="5">
    <location>
        <begin position="190"/>
        <end position="332"/>
    </location>
</feature>
<dbReference type="PANTHER" id="PTHR12045">
    <property type="entry name" value="ALLANTOICASE"/>
    <property type="match status" value="1"/>
</dbReference>
<comment type="pathway">
    <text evidence="4">Nitrogen metabolism; (S)-allantoin degradation; (S)-ureidoglycolate from allantoate (aminidohydrolase route): step 1/1.</text>
</comment>
<evidence type="ECO:0000313" key="6">
    <source>
        <dbReference type="EMBL" id="ENU23805.1"/>
    </source>
</evidence>
<dbReference type="EMBL" id="APOI01000015">
    <property type="protein sequence ID" value="ENU23805.1"/>
    <property type="molecule type" value="Genomic_DNA"/>
</dbReference>
<dbReference type="Proteomes" id="UP000233553">
    <property type="component" value="Unassembled WGS sequence"/>
</dbReference>
<name>A0A2N0WGB0_9GAMM</name>
<protein>
    <recommendedName>
        <fullName evidence="4">Probable allantoicase</fullName>
        <ecNumber evidence="4">3.5.3.4</ecNumber>
    </recommendedName>
    <alternativeName>
        <fullName evidence="4">Allantoate amidinohydrolase</fullName>
    </alternativeName>
</protein>
<evidence type="ECO:0000313" key="8">
    <source>
        <dbReference type="Proteomes" id="UP000013034"/>
    </source>
</evidence>
<dbReference type="GO" id="GO:0000256">
    <property type="term" value="P:allantoin catabolic process"/>
    <property type="evidence" value="ECO:0007669"/>
    <property type="project" value="UniProtKB-UniRule"/>
</dbReference>
<keyword evidence="3 4" id="KW-0378">Hydrolase</keyword>
<dbReference type="PANTHER" id="PTHR12045:SF3">
    <property type="entry name" value="INACTIVE ALLANTOICASE-RELATED"/>
    <property type="match status" value="1"/>
</dbReference>
<dbReference type="HAMAP" id="MF_00813">
    <property type="entry name" value="Allantoicase"/>
    <property type="match status" value="1"/>
</dbReference>
<feature type="domain" description="Allantoicase" evidence="5">
    <location>
        <begin position="27"/>
        <end position="171"/>
    </location>
</feature>
<dbReference type="GO" id="GO:0004037">
    <property type="term" value="F:allantoicase activity"/>
    <property type="evidence" value="ECO:0007669"/>
    <property type="project" value="UniProtKB-UniRule"/>
</dbReference>
<reference evidence="6 8" key="1">
    <citation type="submission" date="2013-02" db="EMBL/GenBank/DDBJ databases">
        <title>The Genome Sequence of Acinetobacter sp. NIPH 809.</title>
        <authorList>
            <consortium name="The Broad Institute Genome Sequencing Platform"/>
            <consortium name="The Broad Institute Genome Sequencing Center for Infectious Disease"/>
            <person name="Cerqueira G."/>
            <person name="Feldgarden M."/>
            <person name="Courvalin P."/>
            <person name="Perichon B."/>
            <person name="Grillot-Courvalin C."/>
            <person name="Clermont D."/>
            <person name="Rocha E."/>
            <person name="Yoon E.-J."/>
            <person name="Nemec A."/>
            <person name="Walker B."/>
            <person name="Young S.K."/>
            <person name="Zeng Q."/>
            <person name="Gargeya S."/>
            <person name="Fitzgerald M."/>
            <person name="Haas B."/>
            <person name="Abouelleil A."/>
            <person name="Alvarado L."/>
            <person name="Arachchi H.M."/>
            <person name="Berlin A.M."/>
            <person name="Chapman S.B."/>
            <person name="Dewar J."/>
            <person name="Goldberg J."/>
            <person name="Griggs A."/>
            <person name="Gujja S."/>
            <person name="Hansen M."/>
            <person name="Howarth C."/>
            <person name="Imamovic A."/>
            <person name="Larimer J."/>
            <person name="McCowan C."/>
            <person name="Murphy C."/>
            <person name="Neiman D."/>
            <person name="Pearson M."/>
            <person name="Priest M."/>
            <person name="Roberts A."/>
            <person name="Saif S."/>
            <person name="Shea T."/>
            <person name="Sisk P."/>
            <person name="Sykes S."/>
            <person name="Wortman J."/>
            <person name="Nusbaum C."/>
            <person name="Birren B."/>
        </authorList>
    </citation>
    <scope>NUCLEOTIDE SEQUENCE [LARGE SCALE GENOMIC DNA]</scope>
    <source>
        <strain evidence="6 8">NIPH 809</strain>
    </source>
</reference>
<dbReference type="GO" id="GO:0006144">
    <property type="term" value="P:purine nucleobase metabolic process"/>
    <property type="evidence" value="ECO:0007669"/>
    <property type="project" value="UniProtKB-KW"/>
</dbReference>
<dbReference type="Pfam" id="PF03561">
    <property type="entry name" value="Allantoicase"/>
    <property type="match status" value="2"/>
</dbReference>
<accession>A0A2N0WGB0</accession>
<evidence type="ECO:0000256" key="4">
    <source>
        <dbReference type="HAMAP-Rule" id="MF_00813"/>
    </source>
</evidence>
<dbReference type="InterPro" id="IPR008979">
    <property type="entry name" value="Galactose-bd-like_sf"/>
</dbReference>
<dbReference type="EC" id="3.5.3.4" evidence="4"/>
<dbReference type="Gene3D" id="2.60.120.260">
    <property type="entry name" value="Galactose-binding domain-like"/>
    <property type="match status" value="2"/>
</dbReference>